<evidence type="ECO:0000256" key="1">
    <source>
        <dbReference type="SAM" id="MobiDB-lite"/>
    </source>
</evidence>
<sequence length="892" mass="103230">MISHCPVSSDNVTKRKCEISTSLQQKFQNIPVYSFKSGLSYRNVHCSVCHNESMGDIIPWKIEIECAEFADFNFLSTYSEIIDYAIEKKCDIFYSSSGIEGLHFNTCDNNYFLDDGLISKCNVSGTWITFDASIDFACQMYDNRFHSFKNVFCHLCNPPNDIGGVISKCNTTGLWDVFSTNLEKACLNTIQSPLTTPFKNIYCFFCNSNNKNKTDNVHFRELEFSVEERIENHKEFVLQFKTIDFNLKSIFERGAKYVKDTNIIATKKLDVIKTKNLHNLNRTHIMVQYFAFTGTPFFCQNYSMFPMTPHCDCSDSCYFKNGCCIDKLFQKSTSCTDPQYSYDKNGYVVFDTCNKSRNALTEKLCRIIDIEKFFTFLPVEIQMADDYTHYKNVYCALCSDGIGQSTFKNTGSASFKFWDLTVRCKMYLPPFFFLSIDEYFRFVRDNGCDIKYKPSEYTNYVKCEEKEYKQCNTTGHWMHRDMDIQFACENITMPMNLESSKQSAFCSICNPKHKQKIEHSECNVTGFWHNYNKETEKYCLSMPRIDYLAPYKNKFCKICNEVYEHEYQSGSASAASGSAAAASSDDIFTENECRDVRCYPGRMLFDTGCTPLFQTTTNLGYILYARLKASLLINVNDTMPFLEAVGESFKEYIMKYLRLLYIDFETSIILSNLYCPRNQLNKLYKGHEVSILVYHKLFIPDSVNRSRTEEQLVALLGSTFNVTHDDFEQPFFIDHDGNAFHLPTLVSRMQFTDKCYYINETSRSYTGHLYVHSHVNQLLICEQIELNENEFSINLKNLQLTILSGNTNIEQDEYILTSPRKARICANRLQTLNTRTDSFNSAVVWNTGVFIFISYVCNRRVLNLYKQTRTSISKSSNSRTSRQTTSTELSGI</sequence>
<dbReference type="PANTHER" id="PTHR45902:SF1">
    <property type="entry name" value="LATROPHILIN RECEPTOR-LIKE PROTEIN A"/>
    <property type="match status" value="1"/>
</dbReference>
<reference evidence="2 3" key="1">
    <citation type="submission" date="2020-06" db="EMBL/GenBank/DDBJ databases">
        <authorList>
            <person name="Li R."/>
            <person name="Bekaert M."/>
        </authorList>
    </citation>
    <scope>NUCLEOTIDE SEQUENCE [LARGE SCALE GENOMIC DNA]</scope>
    <source>
        <strain evidence="3">wild</strain>
    </source>
</reference>
<evidence type="ECO:0000313" key="3">
    <source>
        <dbReference type="Proteomes" id="UP000507470"/>
    </source>
</evidence>
<name>A0A6J8EBN0_MYTCO</name>
<dbReference type="Proteomes" id="UP000507470">
    <property type="component" value="Unassembled WGS sequence"/>
</dbReference>
<feature type="region of interest" description="Disordered" evidence="1">
    <location>
        <begin position="873"/>
        <end position="892"/>
    </location>
</feature>
<gene>
    <name evidence="2" type="ORF">MCOR_49879</name>
</gene>
<accession>A0A6J8EBN0</accession>
<organism evidence="2 3">
    <name type="scientific">Mytilus coruscus</name>
    <name type="common">Sea mussel</name>
    <dbReference type="NCBI Taxonomy" id="42192"/>
    <lineage>
        <taxon>Eukaryota</taxon>
        <taxon>Metazoa</taxon>
        <taxon>Spiralia</taxon>
        <taxon>Lophotrochozoa</taxon>
        <taxon>Mollusca</taxon>
        <taxon>Bivalvia</taxon>
        <taxon>Autobranchia</taxon>
        <taxon>Pteriomorphia</taxon>
        <taxon>Mytilida</taxon>
        <taxon>Mytiloidea</taxon>
        <taxon>Mytilidae</taxon>
        <taxon>Mytilinae</taxon>
        <taxon>Mytilus</taxon>
    </lineage>
</organism>
<dbReference type="InterPro" id="IPR053231">
    <property type="entry name" value="GPCR_LN-TM7"/>
</dbReference>
<evidence type="ECO:0000313" key="2">
    <source>
        <dbReference type="EMBL" id="CAC5417373.1"/>
    </source>
</evidence>
<proteinExistence type="predicted"/>
<dbReference type="OrthoDB" id="10051649at2759"/>
<dbReference type="AlphaFoldDB" id="A0A6J8EBN0"/>
<dbReference type="EMBL" id="CACVKT020008737">
    <property type="protein sequence ID" value="CAC5417373.1"/>
    <property type="molecule type" value="Genomic_DNA"/>
</dbReference>
<protein>
    <submittedName>
        <fullName evidence="2">Uncharacterized protein</fullName>
    </submittedName>
</protein>
<dbReference type="PANTHER" id="PTHR45902">
    <property type="entry name" value="LATROPHILIN RECEPTOR-LIKE PROTEIN A"/>
    <property type="match status" value="1"/>
</dbReference>
<keyword evidence="3" id="KW-1185">Reference proteome</keyword>